<dbReference type="RefSeq" id="WP_196395971.1">
    <property type="nucleotide sequence ID" value="NZ_JADNYM010000006.1"/>
</dbReference>
<accession>A0A931CMR7</accession>
<dbReference type="AlphaFoldDB" id="A0A931CMR7"/>
<organism evidence="2 3">
    <name type="scientific">Arthrobacter terrae</name>
    <dbReference type="NCBI Taxonomy" id="2935737"/>
    <lineage>
        <taxon>Bacteria</taxon>
        <taxon>Bacillati</taxon>
        <taxon>Actinomycetota</taxon>
        <taxon>Actinomycetes</taxon>
        <taxon>Micrococcales</taxon>
        <taxon>Micrococcaceae</taxon>
        <taxon>Arthrobacter</taxon>
    </lineage>
</organism>
<sequence length="186" mass="21456">MRITQHSPFATEDQPETVQKIRKGRGRVAAYTSSKPWVRREVRLSGQAEMRKVIRAARALKVTLQCDETLEELRGLAYESYRLIAIAEHRNPMDLPRMHPATVDRLTVNYLRHVRTVYDQSLLRKRFTTSDVRSWYNKELKASCLEEIASAYPALAGECERQRMMITQTLDEAAVSQTLERFDAAA</sequence>
<reference evidence="2 3" key="1">
    <citation type="submission" date="2020-11" db="EMBL/GenBank/DDBJ databases">
        <title>Arthrobacter antarcticus sp. nov., isolated from Antarctic Soil.</title>
        <authorList>
            <person name="Li J."/>
        </authorList>
    </citation>
    <scope>NUCLEOTIDE SEQUENCE [LARGE SCALE GENOMIC DNA]</scope>
    <source>
        <strain evidence="2 3">Z1-20</strain>
    </source>
</reference>
<name>A0A931CMR7_9MICC</name>
<evidence type="ECO:0000256" key="1">
    <source>
        <dbReference type="SAM" id="MobiDB-lite"/>
    </source>
</evidence>
<evidence type="ECO:0000313" key="2">
    <source>
        <dbReference type="EMBL" id="MBG0739025.1"/>
    </source>
</evidence>
<dbReference type="Proteomes" id="UP000655366">
    <property type="component" value="Unassembled WGS sequence"/>
</dbReference>
<dbReference type="EMBL" id="JADNYM010000006">
    <property type="protein sequence ID" value="MBG0739025.1"/>
    <property type="molecule type" value="Genomic_DNA"/>
</dbReference>
<proteinExistence type="predicted"/>
<protein>
    <submittedName>
        <fullName evidence="2">Uncharacterized protein</fullName>
    </submittedName>
</protein>
<gene>
    <name evidence="2" type="ORF">IV500_06370</name>
</gene>
<evidence type="ECO:0000313" key="3">
    <source>
        <dbReference type="Proteomes" id="UP000655366"/>
    </source>
</evidence>
<feature type="region of interest" description="Disordered" evidence="1">
    <location>
        <begin position="1"/>
        <end position="25"/>
    </location>
</feature>
<comment type="caution">
    <text evidence="2">The sequence shown here is derived from an EMBL/GenBank/DDBJ whole genome shotgun (WGS) entry which is preliminary data.</text>
</comment>
<keyword evidence="3" id="KW-1185">Reference proteome</keyword>